<feature type="compositionally biased region" description="Basic and acidic residues" evidence="1">
    <location>
        <begin position="288"/>
        <end position="308"/>
    </location>
</feature>
<organism evidence="2 3">
    <name type="scientific">Acrobeloides nanus</name>
    <dbReference type="NCBI Taxonomy" id="290746"/>
    <lineage>
        <taxon>Eukaryota</taxon>
        <taxon>Metazoa</taxon>
        <taxon>Ecdysozoa</taxon>
        <taxon>Nematoda</taxon>
        <taxon>Chromadorea</taxon>
        <taxon>Rhabditida</taxon>
        <taxon>Tylenchina</taxon>
        <taxon>Cephalobomorpha</taxon>
        <taxon>Cephaloboidea</taxon>
        <taxon>Cephalobidae</taxon>
        <taxon>Acrobeloides</taxon>
    </lineage>
</organism>
<dbReference type="PANTHER" id="PTHR36520:SF4">
    <property type="entry name" value="DUF3421 DOMAIN-CONTAINING PROTEIN"/>
    <property type="match status" value="1"/>
</dbReference>
<dbReference type="AlphaFoldDB" id="A0A914DKU7"/>
<name>A0A914DKU7_9BILA</name>
<accession>A0A914DKU7</accession>
<dbReference type="PANTHER" id="PTHR36520">
    <property type="entry name" value="PROTEIN CBG13000-RELATED"/>
    <property type="match status" value="1"/>
</dbReference>
<dbReference type="Proteomes" id="UP000887540">
    <property type="component" value="Unplaced"/>
</dbReference>
<reference evidence="3" key="1">
    <citation type="submission" date="2022-11" db="UniProtKB">
        <authorList>
            <consortium name="WormBaseParasite"/>
        </authorList>
    </citation>
    <scope>IDENTIFICATION</scope>
</reference>
<proteinExistence type="predicted"/>
<protein>
    <submittedName>
        <fullName evidence="3">Uncharacterized protein</fullName>
    </submittedName>
</protein>
<feature type="region of interest" description="Disordered" evidence="1">
    <location>
        <begin position="247"/>
        <end position="276"/>
    </location>
</feature>
<keyword evidence="2" id="KW-1185">Reference proteome</keyword>
<evidence type="ECO:0000313" key="3">
    <source>
        <dbReference type="WBParaSite" id="ACRNAN_scaffold3000.g22382.t1"/>
    </source>
</evidence>
<feature type="region of interest" description="Disordered" evidence="1">
    <location>
        <begin position="288"/>
        <end position="338"/>
    </location>
</feature>
<dbReference type="WBParaSite" id="ACRNAN_scaffold3000.g22382.t1">
    <property type="protein sequence ID" value="ACRNAN_scaffold3000.g22382.t1"/>
    <property type="gene ID" value="ACRNAN_scaffold3000.g22382"/>
</dbReference>
<evidence type="ECO:0000256" key="1">
    <source>
        <dbReference type="SAM" id="MobiDB-lite"/>
    </source>
</evidence>
<sequence length="338" mass="37499">MLKPFIFGIFISVAAQKYGNNLPIVVPTGPDAQFPDLITADNFPLFPFTDQFNTGVELNLGNKMSIAGDLNIPVPGWGNWDMDMNLYTGNINADAKVGYQVNPTNHLNIKPETLALLHQNPAFRKARKKAKVLSIGRFPYGYEPLRCKPPYCNPFVHHTAVGVEFEEGDDSFLIGGIDFPLPVGTAGAGVRFPLSGAVEQGTSPLAYAHGHAFNPSSPFDFTKSDGVRRKPIPSALFNSDIISSKTKKPFHPLEKSQNSSLGQKSEHENVKKHKTFMKNDKDFIMETHDDWDVEEEAKNRRAKSEEKKAKNRHAKSEKKNVGEDDPLAASNIKFDIFS</sequence>
<evidence type="ECO:0000313" key="2">
    <source>
        <dbReference type="Proteomes" id="UP000887540"/>
    </source>
</evidence>